<sequence length="74" mass="8417">MGTISLIGVCAFEGANTSSSFYKLVYTAILSYFIQDLLPEQDMKDLCQKVTLTRHRSCGLDYLQLMKDWKTVSE</sequence>
<reference evidence="1" key="2">
    <citation type="submission" date="2025-09" db="UniProtKB">
        <authorList>
            <consortium name="Ensembl"/>
        </authorList>
    </citation>
    <scope>IDENTIFICATION</scope>
</reference>
<dbReference type="OMA" id="HRSCGLD"/>
<protein>
    <submittedName>
        <fullName evidence="1">Uncharacterized protein</fullName>
    </submittedName>
</protein>
<evidence type="ECO:0000313" key="1">
    <source>
        <dbReference type="Ensembl" id="ENSANAP00000009873.1"/>
    </source>
</evidence>
<keyword evidence="2" id="KW-1185">Reference proteome</keyword>
<dbReference type="AlphaFoldDB" id="A0A2K5CME4"/>
<evidence type="ECO:0000313" key="2">
    <source>
        <dbReference type="Proteomes" id="UP000233020"/>
    </source>
</evidence>
<accession>A0A2K5CME4</accession>
<proteinExistence type="predicted"/>
<dbReference type="Ensembl" id="ENSANAT00000027668.1">
    <property type="protein sequence ID" value="ENSANAP00000009873.1"/>
    <property type="gene ID" value="ENSANAG00000022916.1"/>
</dbReference>
<organism evidence="1 2">
    <name type="scientific">Aotus nancymaae</name>
    <name type="common">Ma's night monkey</name>
    <dbReference type="NCBI Taxonomy" id="37293"/>
    <lineage>
        <taxon>Eukaryota</taxon>
        <taxon>Metazoa</taxon>
        <taxon>Chordata</taxon>
        <taxon>Craniata</taxon>
        <taxon>Vertebrata</taxon>
        <taxon>Euteleostomi</taxon>
        <taxon>Mammalia</taxon>
        <taxon>Eutheria</taxon>
        <taxon>Euarchontoglires</taxon>
        <taxon>Primates</taxon>
        <taxon>Haplorrhini</taxon>
        <taxon>Platyrrhini</taxon>
        <taxon>Aotidae</taxon>
        <taxon>Aotus</taxon>
    </lineage>
</organism>
<dbReference type="Proteomes" id="UP000233020">
    <property type="component" value="Unplaced"/>
</dbReference>
<name>A0A2K5CME4_AOTNA</name>
<dbReference type="GeneTree" id="ENSGT00910000148176"/>
<reference evidence="1" key="1">
    <citation type="submission" date="2025-08" db="UniProtKB">
        <authorList>
            <consortium name="Ensembl"/>
        </authorList>
    </citation>
    <scope>IDENTIFICATION</scope>
</reference>